<dbReference type="Proteomes" id="UP000026962">
    <property type="component" value="Chromosome 1"/>
</dbReference>
<dbReference type="EnsemblPlants" id="OPUNC01G32000.1">
    <property type="protein sequence ID" value="OPUNC01G32000.1"/>
    <property type="gene ID" value="OPUNC01G32000"/>
</dbReference>
<organism evidence="2">
    <name type="scientific">Oryza punctata</name>
    <name type="common">Red rice</name>
    <dbReference type="NCBI Taxonomy" id="4537"/>
    <lineage>
        <taxon>Eukaryota</taxon>
        <taxon>Viridiplantae</taxon>
        <taxon>Streptophyta</taxon>
        <taxon>Embryophyta</taxon>
        <taxon>Tracheophyta</taxon>
        <taxon>Spermatophyta</taxon>
        <taxon>Magnoliopsida</taxon>
        <taxon>Liliopsida</taxon>
        <taxon>Poales</taxon>
        <taxon>Poaceae</taxon>
        <taxon>BOP clade</taxon>
        <taxon>Oryzoideae</taxon>
        <taxon>Oryzeae</taxon>
        <taxon>Oryzinae</taxon>
        <taxon>Oryza</taxon>
    </lineage>
</organism>
<dbReference type="HOGENOM" id="CLU_472833_0_0_1"/>
<sequence length="577" mass="64850">MSSPRLPWSAQDGELPPQLPVFHVLPHHGSCLGVTTLTKCMCKTVFRRAALLHVLELLTDGFTITTPVSCFVILANNHPSLVLYNLVTLARITLPPVTDFACVDAVYSSKRNLEYYACQPMEYTMQRIVLGDGSTKRRFCLAVHPKDGSTREVVVAASARPPGCVLTRHLVSTPWGDLLQVPAGPKTWYPDGIEFKICKVDPDARKMVLQENGLMDHALFLGLNHPACLRTQNLRGIRPRFIYFSAPVITHALDWLYQLRVWGGVRTYDLERGKFERSIPFCDSAQDGELPPQLPVFHVLPHHGSCLGVTTLTKCMCKTVFRRAALLHVLELLTDGFTITTPVSCFVILANNHPSLVLYNLVTLARITLPPVTDFACVDAVYSSKRNLEYYACQPMEYTMQRIVLGDGSTKRRFCLAVHPKDGSTREVVVAASARPPGCVLTRHLVSTPWGDLLQVPAGPKTWYPDGIEFKICKVDPDARKMVLQENGLMDHALFLGLNHPACLRTQNLRGIRPRFIYFSAPVITHALDWLYQLRVWGGVRTYDLERGKFERSIPFCDVKKLFYGIFPSEVWITHDL</sequence>
<name>A0A0E0JPH1_ORYPU</name>
<dbReference type="PANTHER" id="PTHR44259:SF77">
    <property type="entry name" value="OS04G0563401 PROTEIN"/>
    <property type="match status" value="1"/>
</dbReference>
<evidence type="ECO:0000313" key="2">
    <source>
        <dbReference type="EnsemblPlants" id="OPUNC01G32000.1"/>
    </source>
</evidence>
<dbReference type="InterPro" id="IPR050942">
    <property type="entry name" value="F-box_BR-signaling"/>
</dbReference>
<evidence type="ECO:0000313" key="3">
    <source>
        <dbReference type="Proteomes" id="UP000026962"/>
    </source>
</evidence>
<accession>A0A0E0JPH1</accession>
<keyword evidence="3" id="KW-1185">Reference proteome</keyword>
<dbReference type="PANTHER" id="PTHR44259">
    <property type="entry name" value="OS07G0183000 PROTEIN-RELATED"/>
    <property type="match status" value="1"/>
</dbReference>
<protein>
    <recommendedName>
        <fullName evidence="1">KIB1-4 beta-propeller domain-containing protein</fullName>
    </recommendedName>
</protein>
<dbReference type="AlphaFoldDB" id="A0A0E0JPH1"/>
<dbReference type="STRING" id="4537.A0A0E0JPH1"/>
<reference evidence="2" key="1">
    <citation type="submission" date="2015-04" db="UniProtKB">
        <authorList>
            <consortium name="EnsemblPlants"/>
        </authorList>
    </citation>
    <scope>IDENTIFICATION</scope>
</reference>
<feature type="domain" description="KIB1-4 beta-propeller" evidence="1">
    <location>
        <begin position="155"/>
        <end position="245"/>
    </location>
</feature>
<reference evidence="2" key="2">
    <citation type="submission" date="2018-05" db="EMBL/GenBank/DDBJ databases">
        <title>OpunRS2 (Oryza punctata Reference Sequence Version 2).</title>
        <authorList>
            <person name="Zhang J."/>
            <person name="Kudrna D."/>
            <person name="Lee S."/>
            <person name="Talag J."/>
            <person name="Welchert J."/>
            <person name="Wing R.A."/>
        </authorList>
    </citation>
    <scope>NUCLEOTIDE SEQUENCE [LARGE SCALE GENOMIC DNA]</scope>
</reference>
<feature type="domain" description="KIB1-4 beta-propeller" evidence="1">
    <location>
        <begin position="430"/>
        <end position="520"/>
    </location>
</feature>
<dbReference type="Gramene" id="OPUNC01G32000.1">
    <property type="protein sequence ID" value="OPUNC01G32000.1"/>
    <property type="gene ID" value="OPUNC01G32000"/>
</dbReference>
<dbReference type="InterPro" id="IPR005174">
    <property type="entry name" value="KIB1-4_b-propeller"/>
</dbReference>
<evidence type="ECO:0000259" key="1">
    <source>
        <dbReference type="Pfam" id="PF03478"/>
    </source>
</evidence>
<proteinExistence type="predicted"/>
<dbReference type="Pfam" id="PF03478">
    <property type="entry name" value="Beta-prop_KIB1-4"/>
    <property type="match status" value="2"/>
</dbReference>